<gene>
    <name evidence="3" type="ORF">IIF7_14594</name>
</gene>
<dbReference type="Pfam" id="PF18620">
    <property type="entry name" value="DUF5627"/>
    <property type="match status" value="1"/>
</dbReference>
<dbReference type="EMBL" id="ARYN01000013">
    <property type="protein sequence ID" value="ORL44749.1"/>
    <property type="molecule type" value="Genomic_DNA"/>
</dbReference>
<feature type="domain" description="DUF5627" evidence="2">
    <location>
        <begin position="207"/>
        <end position="343"/>
    </location>
</feature>
<dbReference type="Gene3D" id="2.40.128.420">
    <property type="match status" value="1"/>
</dbReference>
<reference evidence="3 4" key="1">
    <citation type="submission" date="2013-04" db="EMBL/GenBank/DDBJ databases">
        <title>Zunongwangia sp. 22II14-10F7 Genome Sequencing.</title>
        <authorList>
            <person name="Lai Q."/>
            <person name="Shao Z."/>
        </authorList>
    </citation>
    <scope>NUCLEOTIDE SEQUENCE [LARGE SCALE GENOMIC DNA]</scope>
    <source>
        <strain evidence="3 4">22II14-10F7</strain>
    </source>
</reference>
<sequence length="354" mass="39818">MVGNKRLKLKIMRKNIIILTFSIVGLLFSCQSEDISYPDFDYTTVYFANQYPLRTLELGRDPQVDNSLDNEHKVKITATMGGVYSNTEDRIIDIEVDESLCDGLSFQDGSNLAPLPGNYYTLESNQIVIEDGSILGGVEVQFEDAFFQDPLTLTRHYVIPILMTGVTNADSILSGNALVDTPNRMISSDWVTPPKDYVLYGIKYVNPWDANYLRRGEDQISDGTTTITDIREEEYVEYDEVVSLSTTGFRQCTLPITIYEDDNLTTRANIELILTFDDNNNCVISSNSSSYSITGRGEFVIDGEKNSIGGTDRDALYLDYTVDLQDLGYNYTTKDTLVTRDRGVSPEYFSVIVE</sequence>
<dbReference type="InterPro" id="IPR013728">
    <property type="entry name" value="BT_3987-like_N"/>
</dbReference>
<accession>A0A1Y1T146</accession>
<comment type="caution">
    <text evidence="3">The sequence shown here is derived from an EMBL/GenBank/DDBJ whole genome shotgun (WGS) entry which is preliminary data.</text>
</comment>
<dbReference type="PROSITE" id="PS51257">
    <property type="entry name" value="PROKAR_LIPOPROTEIN"/>
    <property type="match status" value="1"/>
</dbReference>
<dbReference type="InterPro" id="IPR040580">
    <property type="entry name" value="DUF5627"/>
</dbReference>
<feature type="domain" description="BT-3987-like N-terminal" evidence="1">
    <location>
        <begin position="43"/>
        <end position="169"/>
    </location>
</feature>
<keyword evidence="4" id="KW-1185">Reference proteome</keyword>
<dbReference type="STRING" id="1185767.IIF7_14594"/>
<evidence type="ECO:0000313" key="4">
    <source>
        <dbReference type="Proteomes" id="UP000192746"/>
    </source>
</evidence>
<evidence type="ECO:0000259" key="1">
    <source>
        <dbReference type="Pfam" id="PF08522"/>
    </source>
</evidence>
<evidence type="ECO:0000259" key="2">
    <source>
        <dbReference type="Pfam" id="PF18620"/>
    </source>
</evidence>
<dbReference type="AlphaFoldDB" id="A0A1Y1T146"/>
<dbReference type="Pfam" id="PF08522">
    <property type="entry name" value="BT_3987-like_N"/>
    <property type="match status" value="1"/>
</dbReference>
<organism evidence="3 4">
    <name type="scientific">Zunongwangia atlantica 22II14-10F7</name>
    <dbReference type="NCBI Taxonomy" id="1185767"/>
    <lineage>
        <taxon>Bacteria</taxon>
        <taxon>Pseudomonadati</taxon>
        <taxon>Bacteroidota</taxon>
        <taxon>Flavobacteriia</taxon>
        <taxon>Flavobacteriales</taxon>
        <taxon>Flavobacteriaceae</taxon>
        <taxon>Zunongwangia</taxon>
    </lineage>
</organism>
<evidence type="ECO:0008006" key="5">
    <source>
        <dbReference type="Google" id="ProtNLM"/>
    </source>
</evidence>
<dbReference type="Gene3D" id="2.60.40.1740">
    <property type="entry name" value="hypothetical protein (bacova_03559)"/>
    <property type="match status" value="1"/>
</dbReference>
<proteinExistence type="predicted"/>
<evidence type="ECO:0000313" key="3">
    <source>
        <dbReference type="EMBL" id="ORL44749.1"/>
    </source>
</evidence>
<protein>
    <recommendedName>
        <fullName evidence="5">DUF1735 domain-containing protein</fullName>
    </recommendedName>
</protein>
<name>A0A1Y1T146_9FLAO</name>
<dbReference type="Proteomes" id="UP000192746">
    <property type="component" value="Unassembled WGS sequence"/>
</dbReference>